<reference evidence="6" key="1">
    <citation type="submission" date="2013-12" db="EMBL/GenBank/DDBJ databases">
        <authorList>
            <person name="Linke B."/>
        </authorList>
    </citation>
    <scope>NUCLEOTIDE SEQUENCE [LARGE SCALE GENOMIC DNA]</scope>
    <source>
        <strain evidence="6">CRIB-18</strain>
    </source>
</reference>
<keyword evidence="3 4" id="KW-0413">Isomerase</keyword>
<dbReference type="STRING" id="1437425.CSEC_0935"/>
<dbReference type="InterPro" id="IPR001179">
    <property type="entry name" value="PPIase_FKBP_dom"/>
</dbReference>
<evidence type="ECO:0000256" key="2">
    <source>
        <dbReference type="ARBA" id="ARBA00023110"/>
    </source>
</evidence>
<gene>
    <name evidence="6" type="primary">mip3</name>
    <name evidence="6" type="ORF">CSEC_0935</name>
</gene>
<evidence type="ECO:0000313" key="7">
    <source>
        <dbReference type="Proteomes" id="UP000031552"/>
    </source>
</evidence>
<dbReference type="PROSITE" id="PS50059">
    <property type="entry name" value="FKBP_PPIASE"/>
    <property type="match status" value="1"/>
</dbReference>
<dbReference type="eggNOG" id="COG0545">
    <property type="taxonomic scope" value="Bacteria"/>
</dbReference>
<evidence type="ECO:0000256" key="3">
    <source>
        <dbReference type="PROSITE-ProRule" id="PRU00277"/>
    </source>
</evidence>
<evidence type="ECO:0000256" key="1">
    <source>
        <dbReference type="ARBA" id="ARBA00000971"/>
    </source>
</evidence>
<dbReference type="EMBL" id="CCEJ010000003">
    <property type="protein sequence ID" value="CDR33762.1"/>
    <property type="molecule type" value="Genomic_DNA"/>
</dbReference>
<reference evidence="6" key="2">
    <citation type="submission" date="2014-09" db="EMBL/GenBank/DDBJ databases">
        <title>Criblamydia sequanensis harbors a mega-plasmid encoding arsenite resistance.</title>
        <authorList>
            <person name="Bertelli C."/>
            <person name="Goesmann A."/>
            <person name="Greub G."/>
        </authorList>
    </citation>
    <scope>NUCLEOTIDE SEQUENCE [LARGE SCALE GENOMIC DNA]</scope>
    <source>
        <strain evidence="6">CRIB-18</strain>
    </source>
</reference>
<evidence type="ECO:0000256" key="4">
    <source>
        <dbReference type="RuleBase" id="RU003915"/>
    </source>
</evidence>
<proteinExistence type="inferred from homology"/>
<dbReference type="Gene3D" id="3.10.50.40">
    <property type="match status" value="1"/>
</dbReference>
<keyword evidence="7" id="KW-1185">Reference proteome</keyword>
<sequence length="230" mass="26265">MKKMIFSVLLLLPICIYYVLSSPKPNNANPQIASVLNEQEVHQISLGLANIFWKQLAQYSPFYDFEEVLENLKDLESGKKKPFPKKESQEQMLSLIDKISTYQNRLNLKASEDYLEKVAKQGNIVEVIPHKLYYELLSKGQPLLSDSNHFQIHLIESKLCDGEEVIMQNTRLSNSPITLDLSDTILGFAKAASGMATGERRKIYIHPELSYGKHGRHGFQQLIICDVERL</sequence>
<organism evidence="6 7">
    <name type="scientific">Candidatus Criblamydia sequanensis CRIB-18</name>
    <dbReference type="NCBI Taxonomy" id="1437425"/>
    <lineage>
        <taxon>Bacteria</taxon>
        <taxon>Pseudomonadati</taxon>
        <taxon>Chlamydiota</taxon>
        <taxon>Chlamydiia</taxon>
        <taxon>Parachlamydiales</taxon>
        <taxon>Candidatus Criblamydiaceae</taxon>
        <taxon>Candidatus Criblamydia</taxon>
    </lineage>
</organism>
<dbReference type="SUPFAM" id="SSF54534">
    <property type="entry name" value="FKBP-like"/>
    <property type="match status" value="1"/>
</dbReference>
<dbReference type="InterPro" id="IPR046357">
    <property type="entry name" value="PPIase_dom_sf"/>
</dbReference>
<dbReference type="EC" id="5.2.1.8" evidence="4"/>
<dbReference type="AlphaFoldDB" id="A0A090CYQ1"/>
<comment type="caution">
    <text evidence="6">The sequence shown here is derived from an EMBL/GenBank/DDBJ whole genome shotgun (WGS) entry which is preliminary data.</text>
</comment>
<evidence type="ECO:0000313" key="6">
    <source>
        <dbReference type="EMBL" id="CDR33762.1"/>
    </source>
</evidence>
<dbReference type="RefSeq" id="WP_041017189.1">
    <property type="nucleotide sequence ID" value="NZ_CCEJ010000003.1"/>
</dbReference>
<dbReference type="Proteomes" id="UP000031552">
    <property type="component" value="Unassembled WGS sequence"/>
</dbReference>
<keyword evidence="2 3" id="KW-0697">Rotamase</keyword>
<name>A0A090CYQ1_9BACT</name>
<comment type="catalytic activity">
    <reaction evidence="1 3 4">
        <text>[protein]-peptidylproline (omega=180) = [protein]-peptidylproline (omega=0)</text>
        <dbReference type="Rhea" id="RHEA:16237"/>
        <dbReference type="Rhea" id="RHEA-COMP:10747"/>
        <dbReference type="Rhea" id="RHEA-COMP:10748"/>
        <dbReference type="ChEBI" id="CHEBI:83833"/>
        <dbReference type="ChEBI" id="CHEBI:83834"/>
        <dbReference type="EC" id="5.2.1.8"/>
    </reaction>
</comment>
<dbReference type="OrthoDB" id="9814548at2"/>
<comment type="similarity">
    <text evidence="4">Belongs to the FKBP-type PPIase family.</text>
</comment>
<dbReference type="GO" id="GO:0003755">
    <property type="term" value="F:peptidyl-prolyl cis-trans isomerase activity"/>
    <property type="evidence" value="ECO:0007669"/>
    <property type="project" value="UniProtKB-UniRule"/>
</dbReference>
<dbReference type="Pfam" id="PF00254">
    <property type="entry name" value="FKBP_C"/>
    <property type="match status" value="1"/>
</dbReference>
<protein>
    <recommendedName>
        <fullName evidence="4">Peptidyl-prolyl cis-trans isomerase</fullName>
        <ecNumber evidence="4">5.2.1.8</ecNumber>
    </recommendedName>
</protein>
<accession>A0A090CYQ1</accession>
<feature type="domain" description="PPIase FKBP-type" evidence="5">
    <location>
        <begin position="147"/>
        <end position="230"/>
    </location>
</feature>
<evidence type="ECO:0000259" key="5">
    <source>
        <dbReference type="PROSITE" id="PS50059"/>
    </source>
</evidence>